<feature type="repeat" description="ANK" evidence="3">
    <location>
        <begin position="104"/>
        <end position="136"/>
    </location>
</feature>
<dbReference type="Proteomes" id="UP000678513">
    <property type="component" value="Chromosome"/>
</dbReference>
<gene>
    <name evidence="4" type="ORF">J5A65_14030</name>
</gene>
<dbReference type="InterPro" id="IPR002110">
    <property type="entry name" value="Ankyrin_rpt"/>
</dbReference>
<evidence type="ECO:0000313" key="4">
    <source>
        <dbReference type="EMBL" id="QUC08009.1"/>
    </source>
</evidence>
<keyword evidence="5" id="KW-1185">Reference proteome</keyword>
<dbReference type="EMBL" id="CP072384">
    <property type="protein sequence ID" value="QUC08009.1"/>
    <property type="molecule type" value="Genomic_DNA"/>
</dbReference>
<reference evidence="4 5" key="1">
    <citation type="submission" date="2021-03" db="EMBL/GenBank/DDBJ databases">
        <title>Human Oral Microbial Genomes.</title>
        <authorList>
            <person name="Johnston C.D."/>
            <person name="Chen T."/>
            <person name="Dewhirst F.E."/>
        </authorList>
    </citation>
    <scope>NUCLEOTIDE SEQUENCE [LARGE SCALE GENOMIC DNA]</scope>
    <source>
        <strain evidence="4 5">DSMZ 100122</strain>
    </source>
</reference>
<dbReference type="Gene3D" id="1.25.40.20">
    <property type="entry name" value="Ankyrin repeat-containing domain"/>
    <property type="match status" value="1"/>
</dbReference>
<evidence type="ECO:0000313" key="5">
    <source>
        <dbReference type="Proteomes" id="UP000678513"/>
    </source>
</evidence>
<dbReference type="PANTHER" id="PTHR24189">
    <property type="entry name" value="MYOTROPHIN"/>
    <property type="match status" value="1"/>
</dbReference>
<evidence type="ECO:0000256" key="3">
    <source>
        <dbReference type="PROSITE-ProRule" id="PRU00023"/>
    </source>
</evidence>
<dbReference type="PROSITE" id="PS50297">
    <property type="entry name" value="ANK_REP_REGION"/>
    <property type="match status" value="1"/>
</dbReference>
<dbReference type="PANTHER" id="PTHR24189:SF50">
    <property type="entry name" value="ANKYRIN REPEAT AND SOCS BOX PROTEIN 2"/>
    <property type="match status" value="1"/>
</dbReference>
<protein>
    <submittedName>
        <fullName evidence="4">Ankyrin repeat domain-containing protein</fullName>
    </submittedName>
</protein>
<organism evidence="4 5">
    <name type="scientific">Arachnia rubra</name>
    <dbReference type="NCBI Taxonomy" id="1547448"/>
    <lineage>
        <taxon>Bacteria</taxon>
        <taxon>Bacillati</taxon>
        <taxon>Actinomycetota</taxon>
        <taxon>Actinomycetes</taxon>
        <taxon>Propionibacteriales</taxon>
        <taxon>Propionibacteriaceae</taxon>
        <taxon>Arachnia</taxon>
    </lineage>
</organism>
<accession>A0ABX7Y482</accession>
<keyword evidence="2 3" id="KW-0040">ANK repeat</keyword>
<proteinExistence type="predicted"/>
<dbReference type="SUPFAM" id="SSF48403">
    <property type="entry name" value="Ankyrin repeat"/>
    <property type="match status" value="1"/>
</dbReference>
<keyword evidence="1" id="KW-0677">Repeat</keyword>
<dbReference type="InterPro" id="IPR036770">
    <property type="entry name" value="Ankyrin_rpt-contain_sf"/>
</dbReference>
<evidence type="ECO:0000256" key="1">
    <source>
        <dbReference type="ARBA" id="ARBA00022737"/>
    </source>
</evidence>
<name>A0ABX7Y482_9ACTN</name>
<dbReference type="Pfam" id="PF12796">
    <property type="entry name" value="Ank_2"/>
    <property type="match status" value="1"/>
</dbReference>
<evidence type="ECO:0000256" key="2">
    <source>
        <dbReference type="ARBA" id="ARBA00023043"/>
    </source>
</evidence>
<dbReference type="RefSeq" id="WP_212323410.1">
    <property type="nucleotide sequence ID" value="NZ_AP024463.1"/>
</dbReference>
<sequence length="358" mass="38619">MPQLSNILPAGIADLLASGDLEKISADLSHCQVGAREDDYYQKSLLHFTPCPDEVVKWLVERGEDINAEDRYGDRPLHTRAARQTEQIPLLLSLGADVDASDHHGRTALHTAAELHSLEAIEFLLAAGADATRRASGWPVEGYSAITFVLRSGETYLARWMLPVVERLMAAGAQLTGEEASLLRPIGKDFQRALACGHRGEALDATSEALDRLFEICEVPPVAPIHIHDGVSRIDVPQGTWRQAYSALWDSLVPGSGRAATAQGEVIRISGKIGNEILGNGGGNWDDAYDALAEGMCDILASGTPLPREQLTEANDLTDVLMQGIIDEHAVNRVSELAVAWVALNPDPIPNPLPDVGR</sequence>
<dbReference type="InterPro" id="IPR050745">
    <property type="entry name" value="Multifunctional_regulatory"/>
</dbReference>
<dbReference type="PROSITE" id="PS50088">
    <property type="entry name" value="ANK_REPEAT"/>
    <property type="match status" value="1"/>
</dbReference>